<dbReference type="WBParaSite" id="GPLIN_000800900">
    <property type="protein sequence ID" value="GPLIN_000800900"/>
    <property type="gene ID" value="GPLIN_000800900"/>
</dbReference>
<evidence type="ECO:0000259" key="1">
    <source>
        <dbReference type="PROSITE" id="PS50097"/>
    </source>
</evidence>
<sequence>MDPNNGVYDEEEDSVTFKAEVIVEEPIGMLGVRTEDALLVNGKLVNVNKHLLAAHSEFFRILFFGENAKEVPNIQIDELFDPSHILNDSLPQCIRTTWNDCVEGVLLLANRFLLDSVVNRCFRFLLKKSKKSAIFKFRLAHQCGIIGMKELILKEMTEEDFLIGAENYVDNYSENIKLGAEAMKELSERHKELFGTE</sequence>
<evidence type="ECO:0000313" key="3">
    <source>
        <dbReference type="WBParaSite" id="GPLIN_000800900"/>
    </source>
</evidence>
<dbReference type="AlphaFoldDB" id="A0A183C564"/>
<feature type="domain" description="BTB" evidence="1">
    <location>
        <begin position="34"/>
        <end position="85"/>
    </location>
</feature>
<evidence type="ECO:0000313" key="2">
    <source>
        <dbReference type="Proteomes" id="UP000050741"/>
    </source>
</evidence>
<reference evidence="3" key="3">
    <citation type="submission" date="2016-06" db="UniProtKB">
        <authorList>
            <consortium name="WormBaseParasite"/>
        </authorList>
    </citation>
    <scope>IDENTIFICATION</scope>
</reference>
<reference evidence="2" key="1">
    <citation type="submission" date="2013-12" db="EMBL/GenBank/DDBJ databases">
        <authorList>
            <person name="Aslett M."/>
        </authorList>
    </citation>
    <scope>NUCLEOTIDE SEQUENCE [LARGE SCALE GENOMIC DNA]</scope>
    <source>
        <strain evidence="2">Lindley</strain>
    </source>
</reference>
<keyword evidence="2" id="KW-1185">Reference proteome</keyword>
<dbReference type="PANTHER" id="PTHR22744">
    <property type="entry name" value="HELIX LOOP HELIX PROTEIN 21-RELATED"/>
    <property type="match status" value="1"/>
</dbReference>
<protein>
    <submittedName>
        <fullName evidence="3">BTB domain-containing protein</fullName>
    </submittedName>
</protein>
<dbReference type="SUPFAM" id="SSF54695">
    <property type="entry name" value="POZ domain"/>
    <property type="match status" value="1"/>
</dbReference>
<reference evidence="2" key="2">
    <citation type="submission" date="2014-05" db="EMBL/GenBank/DDBJ databases">
        <title>The genome and life-stage specific transcriptomes of Globodera pallida elucidate key aspects of plant parasitism by a cyst nematode.</title>
        <authorList>
            <person name="Cotton J.A."/>
            <person name="Lilley C.J."/>
            <person name="Jones L.M."/>
            <person name="Kikuchi T."/>
            <person name="Reid A.J."/>
            <person name="Thorpe P."/>
            <person name="Tsai I.J."/>
            <person name="Beasley H."/>
            <person name="Blok V."/>
            <person name="Cock P.J.A."/>
            <person name="Van den Akker S.E."/>
            <person name="Holroyd N."/>
            <person name="Hunt M."/>
            <person name="Mantelin S."/>
            <person name="Naghra H."/>
            <person name="Pain A."/>
            <person name="Palomares-Rius J.E."/>
            <person name="Zarowiecki M."/>
            <person name="Berriman M."/>
            <person name="Jones J.T."/>
            <person name="Urwin P.E."/>
        </authorList>
    </citation>
    <scope>NUCLEOTIDE SEQUENCE [LARGE SCALE GENOMIC DNA]</scope>
    <source>
        <strain evidence="2">Lindley</strain>
    </source>
</reference>
<dbReference type="InterPro" id="IPR000210">
    <property type="entry name" value="BTB/POZ_dom"/>
</dbReference>
<dbReference type="Pfam" id="PF00651">
    <property type="entry name" value="BTB"/>
    <property type="match status" value="1"/>
</dbReference>
<accession>A0A183C564</accession>
<dbReference type="InterPro" id="IPR011333">
    <property type="entry name" value="SKP1/BTB/POZ_sf"/>
</dbReference>
<dbReference type="Gene3D" id="3.30.710.10">
    <property type="entry name" value="Potassium Channel Kv1.1, Chain A"/>
    <property type="match status" value="1"/>
</dbReference>
<dbReference type="Proteomes" id="UP000050741">
    <property type="component" value="Unassembled WGS sequence"/>
</dbReference>
<dbReference type="PANTHER" id="PTHR22744:SF14">
    <property type="entry name" value="BTB DOMAIN-CONTAINING PROTEIN-RELATED"/>
    <property type="match status" value="1"/>
</dbReference>
<proteinExistence type="predicted"/>
<organism evidence="2 3">
    <name type="scientific">Globodera pallida</name>
    <name type="common">Potato cyst nematode worm</name>
    <name type="synonym">Heterodera pallida</name>
    <dbReference type="NCBI Taxonomy" id="36090"/>
    <lineage>
        <taxon>Eukaryota</taxon>
        <taxon>Metazoa</taxon>
        <taxon>Ecdysozoa</taxon>
        <taxon>Nematoda</taxon>
        <taxon>Chromadorea</taxon>
        <taxon>Rhabditida</taxon>
        <taxon>Tylenchina</taxon>
        <taxon>Tylenchomorpha</taxon>
        <taxon>Tylenchoidea</taxon>
        <taxon>Heteroderidae</taxon>
        <taxon>Heteroderinae</taxon>
        <taxon>Globodera</taxon>
    </lineage>
</organism>
<dbReference type="PROSITE" id="PS50097">
    <property type="entry name" value="BTB"/>
    <property type="match status" value="1"/>
</dbReference>
<dbReference type="SMART" id="SM00225">
    <property type="entry name" value="BTB"/>
    <property type="match status" value="1"/>
</dbReference>
<name>A0A183C564_GLOPA</name>